<evidence type="ECO:0000313" key="6">
    <source>
        <dbReference type="Proteomes" id="UP000190774"/>
    </source>
</evidence>
<organism evidence="5 6">
    <name type="scientific">Prosthecobacter debontii</name>
    <dbReference type="NCBI Taxonomy" id="48467"/>
    <lineage>
        <taxon>Bacteria</taxon>
        <taxon>Pseudomonadati</taxon>
        <taxon>Verrucomicrobiota</taxon>
        <taxon>Verrucomicrobiia</taxon>
        <taxon>Verrucomicrobiales</taxon>
        <taxon>Verrucomicrobiaceae</taxon>
        <taxon>Prosthecobacter</taxon>
    </lineage>
</organism>
<feature type="domain" description="Glycosyltransferase subfamily 4-like N-terminal" evidence="4">
    <location>
        <begin position="421"/>
        <end position="575"/>
    </location>
</feature>
<dbReference type="PANTHER" id="PTHR12526:SF510">
    <property type="entry name" value="D-INOSITOL 3-PHOSPHATE GLYCOSYLTRANSFERASE"/>
    <property type="match status" value="1"/>
</dbReference>
<dbReference type="Pfam" id="PF13692">
    <property type="entry name" value="Glyco_trans_1_4"/>
    <property type="match status" value="2"/>
</dbReference>
<evidence type="ECO:0000256" key="2">
    <source>
        <dbReference type="ARBA" id="ARBA00022679"/>
    </source>
</evidence>
<dbReference type="Gene3D" id="3.40.50.2000">
    <property type="entry name" value="Glycogen Phosphorylase B"/>
    <property type="match status" value="4"/>
</dbReference>
<evidence type="ECO:0000259" key="3">
    <source>
        <dbReference type="Pfam" id="PF13439"/>
    </source>
</evidence>
<dbReference type="SUPFAM" id="SSF53756">
    <property type="entry name" value="UDP-Glycosyltransferase/glycogen phosphorylase"/>
    <property type="match status" value="2"/>
</dbReference>
<dbReference type="OrthoDB" id="9810929at2"/>
<dbReference type="Pfam" id="PF13439">
    <property type="entry name" value="Glyco_transf_4"/>
    <property type="match status" value="1"/>
</dbReference>
<dbReference type="GO" id="GO:0016757">
    <property type="term" value="F:glycosyltransferase activity"/>
    <property type="evidence" value="ECO:0007669"/>
    <property type="project" value="UniProtKB-KW"/>
</dbReference>
<accession>A0A1T4YUB0</accession>
<evidence type="ECO:0000313" key="5">
    <source>
        <dbReference type="EMBL" id="SKB04851.1"/>
    </source>
</evidence>
<keyword evidence="1" id="KW-0328">Glycosyltransferase</keyword>
<dbReference type="EMBL" id="FUYE01000017">
    <property type="protein sequence ID" value="SKB04851.1"/>
    <property type="molecule type" value="Genomic_DNA"/>
</dbReference>
<reference evidence="6" key="1">
    <citation type="submission" date="2017-02" db="EMBL/GenBank/DDBJ databases">
        <authorList>
            <person name="Varghese N."/>
            <person name="Submissions S."/>
        </authorList>
    </citation>
    <scope>NUCLEOTIDE SEQUENCE [LARGE SCALE GENOMIC DNA]</scope>
    <source>
        <strain evidence="6">ATCC 700200</strain>
    </source>
</reference>
<keyword evidence="6" id="KW-1185">Reference proteome</keyword>
<name>A0A1T4YUB0_9BACT</name>
<protein>
    <submittedName>
        <fullName evidence="5">Glycosyltransferase involved in cell wall bisynthesis</fullName>
    </submittedName>
</protein>
<dbReference type="RefSeq" id="WP_078815279.1">
    <property type="nucleotide sequence ID" value="NZ_FUYE01000017.1"/>
</dbReference>
<dbReference type="InterPro" id="IPR028098">
    <property type="entry name" value="Glyco_trans_4-like_N"/>
</dbReference>
<sequence>MPECPVPCRLAFLIRDLGHGGAQRQLVTLARALAQRSECSLTVVHFYPGPMEADLHAAGIKTVCIGKRHRWDLAGFFFRLLRTFREMRPDVIHGYLHESNLMALLLKPLCGFPKIVWGIRDSQTDAATWGILGKLSFRLNCLLSGYADLIIANSQAGRNYYRKHGYPAERFVVVPNGIDISRYSAKTSGSTGKTFTLIGRLHPMKDHATFLKALAEVSEAQGRIIGQGDAVYMEAMQALASELGVQDRITWEPTRDDLPTLYPLLDCVVSSSAYGEGFSNVLGEAMTSALPCIASDVGDSAWLVNDPAWIFPAGDEAALAERMRAFLALAPEGRHQLGLKNRQRILDHFTVQRMVERTAALIKPSLVGTRCAGSVESSDEAGISSYDDAAISRFQKLSDQTQRVPTSQTRVLWITTGLGTGGAEMMLTQLIGGLSGCHHTVISLTSGGKYVKPLKSLGATVHSLDMPAGKPTPRAVWRLFKFARQSRPTVIMGWMYHGCLVASLARLSTPARVIWNIRQSLYDLALEKRGSAMVIRALALLSRFPEAITYNSEVSARQHEAIGYRKARTRLIPNGFDLSRWGRRLTQPLRRDQPYRLGRFGRYAAMKDYPTFLEAAALIVKKAPQAEFVLVGTGVDEQNEELTTHIHRLNLTKNVQLMGERHDLPELTASLDIAVSSSAFGEGFPNVVGEAMACGVPVVATDIGDTAWVMGDTGRLVPPRNPVALAQACLDILRLPDEERRVLGHEGRERIENHFSLQSVIAEFETLLSHGPERASVPASLNPEY</sequence>
<keyword evidence="2 5" id="KW-0808">Transferase</keyword>
<dbReference type="PANTHER" id="PTHR12526">
    <property type="entry name" value="GLYCOSYLTRANSFERASE"/>
    <property type="match status" value="1"/>
</dbReference>
<proteinExistence type="predicted"/>
<dbReference type="STRING" id="48467.SAMN02745166_04125"/>
<gene>
    <name evidence="5" type="ORF">SAMN02745166_04125</name>
</gene>
<evidence type="ECO:0000256" key="1">
    <source>
        <dbReference type="ARBA" id="ARBA00022676"/>
    </source>
</evidence>
<evidence type="ECO:0000259" key="4">
    <source>
        <dbReference type="Pfam" id="PF13579"/>
    </source>
</evidence>
<dbReference type="AlphaFoldDB" id="A0A1T4YUB0"/>
<dbReference type="Proteomes" id="UP000190774">
    <property type="component" value="Unassembled WGS sequence"/>
</dbReference>
<dbReference type="Pfam" id="PF13579">
    <property type="entry name" value="Glyco_trans_4_4"/>
    <property type="match status" value="1"/>
</dbReference>
<feature type="domain" description="Glycosyltransferase subfamily 4-like N-terminal" evidence="3">
    <location>
        <begin position="20"/>
        <end position="182"/>
    </location>
</feature>